<dbReference type="InterPro" id="IPR001563">
    <property type="entry name" value="Peptidase_S10"/>
</dbReference>
<organism evidence="10 11">
    <name type="scientific">Saprolegnia parasitica (strain CBS 223.65)</name>
    <dbReference type="NCBI Taxonomy" id="695850"/>
    <lineage>
        <taxon>Eukaryota</taxon>
        <taxon>Sar</taxon>
        <taxon>Stramenopiles</taxon>
        <taxon>Oomycota</taxon>
        <taxon>Saprolegniomycetes</taxon>
        <taxon>Saprolegniales</taxon>
        <taxon>Saprolegniaceae</taxon>
        <taxon>Saprolegnia</taxon>
    </lineage>
</organism>
<dbReference type="PRINTS" id="PR00724">
    <property type="entry name" value="CRBOXYPTASEC"/>
</dbReference>
<keyword evidence="8" id="KW-0812">Transmembrane</keyword>
<dbReference type="InterPro" id="IPR029058">
    <property type="entry name" value="AB_hydrolase_fold"/>
</dbReference>
<dbReference type="PANTHER" id="PTHR11802:SF3">
    <property type="entry name" value="RETINOID-INDUCIBLE SERINE CARBOXYPEPTIDASE"/>
    <property type="match status" value="1"/>
</dbReference>
<evidence type="ECO:0000313" key="11">
    <source>
        <dbReference type="Proteomes" id="UP000030745"/>
    </source>
</evidence>
<protein>
    <recommendedName>
        <fullName evidence="12">Carboxypeptidase D</fullName>
    </recommendedName>
</protein>
<dbReference type="SUPFAM" id="SSF53474">
    <property type="entry name" value="alpha/beta-Hydrolases"/>
    <property type="match status" value="1"/>
</dbReference>
<evidence type="ECO:0000256" key="4">
    <source>
        <dbReference type="ARBA" id="ARBA00022729"/>
    </source>
</evidence>
<name>A0A067D795_SAPPC</name>
<dbReference type="VEuPathDB" id="FungiDB:SPRG_00614"/>
<feature type="signal peptide" evidence="9">
    <location>
        <begin position="1"/>
        <end position="19"/>
    </location>
</feature>
<dbReference type="GO" id="GO:0004185">
    <property type="term" value="F:serine-type carboxypeptidase activity"/>
    <property type="evidence" value="ECO:0007669"/>
    <property type="project" value="InterPro"/>
</dbReference>
<accession>A0A067D795</accession>
<evidence type="ECO:0000256" key="3">
    <source>
        <dbReference type="ARBA" id="ARBA00022670"/>
    </source>
</evidence>
<dbReference type="Proteomes" id="UP000030745">
    <property type="component" value="Unassembled WGS sequence"/>
</dbReference>
<dbReference type="KEGG" id="spar:SPRG_00614"/>
<evidence type="ECO:0000256" key="2">
    <source>
        <dbReference type="ARBA" id="ARBA00022645"/>
    </source>
</evidence>
<feature type="transmembrane region" description="Helical" evidence="8">
    <location>
        <begin position="487"/>
        <end position="510"/>
    </location>
</feature>
<reference evidence="10 11" key="1">
    <citation type="journal article" date="2013" name="PLoS Genet.">
        <title>Distinctive expansion of potential virulence genes in the genome of the oomycete fish pathogen Saprolegnia parasitica.</title>
        <authorList>
            <person name="Jiang R.H."/>
            <person name="de Bruijn I."/>
            <person name="Haas B.J."/>
            <person name="Belmonte R."/>
            <person name="Lobach L."/>
            <person name="Christie J."/>
            <person name="van den Ackerveken G."/>
            <person name="Bottin A."/>
            <person name="Bulone V."/>
            <person name="Diaz-Moreno S.M."/>
            <person name="Dumas B."/>
            <person name="Fan L."/>
            <person name="Gaulin E."/>
            <person name="Govers F."/>
            <person name="Grenville-Briggs L.J."/>
            <person name="Horner N.R."/>
            <person name="Levin J.Z."/>
            <person name="Mammella M."/>
            <person name="Meijer H.J."/>
            <person name="Morris P."/>
            <person name="Nusbaum C."/>
            <person name="Oome S."/>
            <person name="Phillips A.J."/>
            <person name="van Rooyen D."/>
            <person name="Rzeszutek E."/>
            <person name="Saraiva M."/>
            <person name="Secombes C.J."/>
            <person name="Seidl M.F."/>
            <person name="Snel B."/>
            <person name="Stassen J.H."/>
            <person name="Sykes S."/>
            <person name="Tripathy S."/>
            <person name="van den Berg H."/>
            <person name="Vega-Arreguin J.C."/>
            <person name="Wawra S."/>
            <person name="Young S.K."/>
            <person name="Zeng Q."/>
            <person name="Dieguez-Uribeondo J."/>
            <person name="Russ C."/>
            <person name="Tyler B.M."/>
            <person name="van West P."/>
        </authorList>
    </citation>
    <scope>NUCLEOTIDE SEQUENCE [LARGE SCALE GENOMIC DNA]</scope>
    <source>
        <strain evidence="10 11">CBS 223.65</strain>
    </source>
</reference>
<keyword evidence="5" id="KW-0378">Hydrolase</keyword>
<comment type="similarity">
    <text evidence="1">Belongs to the peptidase S10 family.</text>
</comment>
<keyword evidence="4 9" id="KW-0732">Signal</keyword>
<evidence type="ECO:0000256" key="8">
    <source>
        <dbReference type="SAM" id="Phobius"/>
    </source>
</evidence>
<feature type="chain" id="PRO_5001639279" description="Carboxypeptidase D" evidence="9">
    <location>
        <begin position="20"/>
        <end position="571"/>
    </location>
</feature>
<keyword evidence="8" id="KW-0472">Membrane</keyword>
<keyword evidence="2" id="KW-0121">Carboxypeptidase</keyword>
<feature type="region of interest" description="Disordered" evidence="7">
    <location>
        <begin position="522"/>
        <end position="571"/>
    </location>
</feature>
<evidence type="ECO:0000256" key="7">
    <source>
        <dbReference type="SAM" id="MobiDB-lite"/>
    </source>
</evidence>
<gene>
    <name evidence="10" type="ORF">SPRG_00614</name>
</gene>
<dbReference type="RefSeq" id="XP_012194229.1">
    <property type="nucleotide sequence ID" value="XM_012338839.1"/>
</dbReference>
<keyword evidence="8" id="KW-1133">Transmembrane helix</keyword>
<evidence type="ECO:0000256" key="9">
    <source>
        <dbReference type="SAM" id="SignalP"/>
    </source>
</evidence>
<dbReference type="EMBL" id="KK583190">
    <property type="protein sequence ID" value="KDO34551.1"/>
    <property type="molecule type" value="Genomic_DNA"/>
</dbReference>
<dbReference type="PROSITE" id="PS00560">
    <property type="entry name" value="CARBOXYPEPT_SER_HIS"/>
    <property type="match status" value="1"/>
</dbReference>
<dbReference type="OMA" id="EMADQFV"/>
<dbReference type="PANTHER" id="PTHR11802">
    <property type="entry name" value="SERINE PROTEASE FAMILY S10 SERINE CARBOXYPEPTIDASE"/>
    <property type="match status" value="1"/>
</dbReference>
<dbReference type="MEROPS" id="S10.A68"/>
<dbReference type="OrthoDB" id="192887at2759"/>
<keyword evidence="6" id="KW-0325">Glycoprotein</keyword>
<feature type="compositionally biased region" description="Acidic residues" evidence="7">
    <location>
        <begin position="541"/>
        <end position="555"/>
    </location>
</feature>
<evidence type="ECO:0000256" key="6">
    <source>
        <dbReference type="ARBA" id="ARBA00023180"/>
    </source>
</evidence>
<dbReference type="GeneID" id="24123250"/>
<evidence type="ECO:0000256" key="5">
    <source>
        <dbReference type="ARBA" id="ARBA00022801"/>
    </source>
</evidence>
<dbReference type="AlphaFoldDB" id="A0A067D795"/>
<evidence type="ECO:0008006" key="12">
    <source>
        <dbReference type="Google" id="ProtNLM"/>
    </source>
</evidence>
<dbReference type="Gene3D" id="3.40.50.1820">
    <property type="entry name" value="alpha/beta hydrolase"/>
    <property type="match status" value="1"/>
</dbReference>
<dbReference type="Pfam" id="PF00450">
    <property type="entry name" value="Peptidase_S10"/>
    <property type="match status" value="1"/>
</dbReference>
<keyword evidence="11" id="KW-1185">Reference proteome</keyword>
<proteinExistence type="inferred from homology"/>
<sequence>MLVLLAAVGLLLLAAPVHGLRRADAAVSNATSATRVQALPGLAAGGMKSAHYAGHVEVDTTNNGRLFYWLVEAEVKDPTTAPLTIWLNGGPGCTSMLGLFMECGPFHIEADLTLSRNEYGWQKTSNVLFVDQPVGTGLSTLGTRAYPSSGAAVAAHFYTFLLGFLQQHPEYVHGLVSRPIYFFGESHAGRWIPQFYSHIATENARNTHGLQIQIHGAGIGNGWVHPLIQYDYSGFAHGLGLISLGQMRTLQTKFTVCTDAIARGVYHDAACFANLDSIMDSVRGNVPLNFYDVRAYGSSNEYPPAKERISAYLDQPEVRKALHVESNTQPFEQCNYDVYGALGHEDAVSTLHDVDAMLRDGVDVLFFNGQWDMMCNAFNTERVLYELQWPGRDDFKAAERYTWRVKGHDVPAGFVQTGGNLTFAIVSGAGHMVPYDVPLAALDLFTRFVQRVPFTDTRQEISVPTYWNATAEAACDLGVRASETSTMWHALVLLAALSSGLVATLLTLFYMRSGRRRRPPAILVEVDDEDDEDDGRHVTEDDLESDWDDAMVEMEELTKESRQRKTTSSDK</sequence>
<dbReference type="GO" id="GO:0006508">
    <property type="term" value="P:proteolysis"/>
    <property type="evidence" value="ECO:0007669"/>
    <property type="project" value="UniProtKB-KW"/>
</dbReference>
<dbReference type="InterPro" id="IPR033124">
    <property type="entry name" value="Ser_caboxypep_his_AS"/>
</dbReference>
<evidence type="ECO:0000313" key="10">
    <source>
        <dbReference type="EMBL" id="KDO34551.1"/>
    </source>
</evidence>
<keyword evidence="3" id="KW-0645">Protease</keyword>
<evidence type="ECO:0000256" key="1">
    <source>
        <dbReference type="ARBA" id="ARBA00009431"/>
    </source>
</evidence>
<feature type="compositionally biased region" description="Basic and acidic residues" evidence="7">
    <location>
        <begin position="556"/>
        <end position="571"/>
    </location>
</feature>